<dbReference type="Pfam" id="PF01370">
    <property type="entry name" value="Epimerase"/>
    <property type="match status" value="1"/>
</dbReference>
<sequence>MKEKIFISGVAGFLGSHLAERMLSRGHEVIGCDSMIGGYLDNVSEGVEFHQADCIDVSKMKEIMKGATVVYHCAAAPYEGLSVFSPTLVGENTYGTTNSLLAAAISNKVRRFVFTSSMARYGDQEKHPFTEDMTPKPQDPYAVAKYASELTVTMLCKLNDIEYVHAVPHNIIGPRQKYDDPYRNVASIMINLMLQGRQPIIYGTGEQQRCFSFIQDTLDPLEKLAFEKNVIGEIINIGPDEETVSINTLAKTIAKLLDFKLEPIYVPDRPLEVKVATCSADKARKLLDYKTTYSLEKGLYEMIEWIKKRGAKPFTYHLDLEIINDKTPRTWKERLF</sequence>
<evidence type="ECO:0000256" key="1">
    <source>
        <dbReference type="ARBA" id="ARBA00007637"/>
    </source>
</evidence>
<evidence type="ECO:0000259" key="2">
    <source>
        <dbReference type="Pfam" id="PF01370"/>
    </source>
</evidence>
<comment type="caution">
    <text evidence="3">The sequence shown here is derived from an EMBL/GenBank/DDBJ whole genome shotgun (WGS) entry which is preliminary data.</text>
</comment>
<dbReference type="SUPFAM" id="SSF51735">
    <property type="entry name" value="NAD(P)-binding Rossmann-fold domains"/>
    <property type="match status" value="1"/>
</dbReference>
<dbReference type="InterPro" id="IPR036291">
    <property type="entry name" value="NAD(P)-bd_dom_sf"/>
</dbReference>
<gene>
    <name evidence="3" type="ORF">COU07_03275</name>
</gene>
<dbReference type="Proteomes" id="UP000231157">
    <property type="component" value="Unassembled WGS sequence"/>
</dbReference>
<dbReference type="InterPro" id="IPR001509">
    <property type="entry name" value="Epimerase_deHydtase"/>
</dbReference>
<dbReference type="AlphaFoldDB" id="A0A2H0UR24"/>
<dbReference type="Gene3D" id="3.40.50.720">
    <property type="entry name" value="NAD(P)-binding Rossmann-like Domain"/>
    <property type="match status" value="1"/>
</dbReference>
<proteinExistence type="inferred from homology"/>
<reference evidence="4" key="1">
    <citation type="submission" date="2017-09" db="EMBL/GenBank/DDBJ databases">
        <title>Depth-based differentiation of microbial function through sediment-hosted aquifers and enrichment of novel symbionts in the deep terrestrial subsurface.</title>
        <authorList>
            <person name="Probst A.J."/>
            <person name="Ladd B."/>
            <person name="Jarett J.K."/>
            <person name="Geller-Mcgrath D.E."/>
            <person name="Sieber C.M.K."/>
            <person name="Emerson J.B."/>
            <person name="Anantharaman K."/>
            <person name="Thomas B.C."/>
            <person name="Malmstrom R."/>
            <person name="Stieglmeier M."/>
            <person name="Klingl A."/>
            <person name="Woyke T."/>
            <person name="Ryan C.M."/>
            <person name="Banfield J.F."/>
        </authorList>
    </citation>
    <scope>NUCLEOTIDE SEQUENCE [LARGE SCALE GENOMIC DNA]</scope>
</reference>
<comment type="similarity">
    <text evidence="1">Belongs to the NAD(P)-dependent epimerase/dehydratase family.</text>
</comment>
<evidence type="ECO:0000313" key="3">
    <source>
        <dbReference type="EMBL" id="PIR88892.1"/>
    </source>
</evidence>
<accession>A0A2H0UR24</accession>
<protein>
    <submittedName>
        <fullName evidence="3">Epimerase</fullName>
    </submittedName>
</protein>
<dbReference type="EMBL" id="PFAZ01000009">
    <property type="protein sequence ID" value="PIR88892.1"/>
    <property type="molecule type" value="Genomic_DNA"/>
</dbReference>
<feature type="domain" description="NAD-dependent epimerase/dehydratase" evidence="2">
    <location>
        <begin position="5"/>
        <end position="238"/>
    </location>
</feature>
<evidence type="ECO:0000313" key="4">
    <source>
        <dbReference type="Proteomes" id="UP000231157"/>
    </source>
</evidence>
<dbReference type="PANTHER" id="PTHR43000">
    <property type="entry name" value="DTDP-D-GLUCOSE 4,6-DEHYDRATASE-RELATED"/>
    <property type="match status" value="1"/>
</dbReference>
<name>A0A2H0UR24_9BACT</name>
<organism evidence="3 4">
    <name type="scientific">Candidatus Harrisonbacteria bacterium CG10_big_fil_rev_8_21_14_0_10_40_38</name>
    <dbReference type="NCBI Taxonomy" id="1974583"/>
    <lineage>
        <taxon>Bacteria</taxon>
        <taxon>Candidatus Harrisoniibacteriota</taxon>
    </lineage>
</organism>